<sequence length="160" mass="16679">MTIVTQVEQLAEDALPQVRAANWVFRVIFGVVVAVAIGAAFWGILIRPGQMAVKVAQSKVDTSLAQASGDIATGAIPQINDAARQKVEVDVQVQKGQIDVRQAPDAGVAVHGVADALRRNLCLYDDLYRADPGCQPVHEDPAGVGPAGSDAGGATGADRR</sequence>
<reference evidence="3 4" key="1">
    <citation type="submission" date="2023-11" db="EMBL/GenBank/DDBJ databases">
        <title>MicrobeMod: A computational toolkit for identifying prokaryotic methylation and restriction-modification with nanopore sequencing.</title>
        <authorList>
            <person name="Crits-Christoph A."/>
            <person name="Kang S.C."/>
            <person name="Lee H."/>
            <person name="Ostrov N."/>
        </authorList>
    </citation>
    <scope>NUCLEOTIDE SEQUENCE [LARGE SCALE GENOMIC DNA]</scope>
    <source>
        <strain evidence="3 4">ATCC 14820</strain>
    </source>
</reference>
<dbReference type="EMBL" id="JAWXXV010000001">
    <property type="protein sequence ID" value="MDX5984708.1"/>
    <property type="molecule type" value="Genomic_DNA"/>
</dbReference>
<dbReference type="RefSeq" id="WP_010402985.1">
    <property type="nucleotide sequence ID" value="NZ_JAWXXV010000001.1"/>
</dbReference>
<comment type="caution">
    <text evidence="3">The sequence shown here is derived from an EMBL/GenBank/DDBJ whole genome shotgun (WGS) entry which is preliminary data.</text>
</comment>
<dbReference type="Proteomes" id="UP001279660">
    <property type="component" value="Unassembled WGS sequence"/>
</dbReference>
<feature type="transmembrane region" description="Helical" evidence="2">
    <location>
        <begin position="23"/>
        <end position="45"/>
    </location>
</feature>
<accession>A0ABU4PKH9</accession>
<keyword evidence="2" id="KW-0472">Membrane</keyword>
<protein>
    <submittedName>
        <fullName evidence="3">Uncharacterized protein</fullName>
    </submittedName>
</protein>
<keyword evidence="2" id="KW-0812">Transmembrane</keyword>
<feature type="region of interest" description="Disordered" evidence="1">
    <location>
        <begin position="138"/>
        <end position="160"/>
    </location>
</feature>
<evidence type="ECO:0000256" key="2">
    <source>
        <dbReference type="SAM" id="Phobius"/>
    </source>
</evidence>
<keyword evidence="2" id="KW-1133">Transmembrane helix</keyword>
<feature type="compositionally biased region" description="Gly residues" evidence="1">
    <location>
        <begin position="150"/>
        <end position="160"/>
    </location>
</feature>
<keyword evidence="4" id="KW-1185">Reference proteome</keyword>
<name>A0ABU4PKH9_9SPHN</name>
<evidence type="ECO:0000313" key="3">
    <source>
        <dbReference type="EMBL" id="MDX5984708.1"/>
    </source>
</evidence>
<proteinExistence type="predicted"/>
<evidence type="ECO:0000256" key="1">
    <source>
        <dbReference type="SAM" id="MobiDB-lite"/>
    </source>
</evidence>
<evidence type="ECO:0000313" key="4">
    <source>
        <dbReference type="Proteomes" id="UP001279660"/>
    </source>
</evidence>
<gene>
    <name evidence="3" type="ORF">SIL82_10575</name>
</gene>
<organism evidence="3 4">
    <name type="scientific">Sphingomonas echinoides</name>
    <dbReference type="NCBI Taxonomy" id="59803"/>
    <lineage>
        <taxon>Bacteria</taxon>
        <taxon>Pseudomonadati</taxon>
        <taxon>Pseudomonadota</taxon>
        <taxon>Alphaproteobacteria</taxon>
        <taxon>Sphingomonadales</taxon>
        <taxon>Sphingomonadaceae</taxon>
        <taxon>Sphingomonas</taxon>
    </lineage>
</organism>